<dbReference type="KEGG" id="whj:H9Q79_18070"/>
<reference evidence="1 2" key="1">
    <citation type="submission" date="2020-08" db="EMBL/GenBank/DDBJ databases">
        <authorList>
            <person name="Liu C."/>
            <person name="Sun Q."/>
        </authorList>
    </citation>
    <scope>NUCLEOTIDE SEQUENCE [LARGE SCALE GENOMIC DNA]</scope>
    <source>
        <strain evidence="1 2">NSJ-29</strain>
    </source>
</reference>
<name>A0A7G9GD30_9FIRM</name>
<organism evidence="1 2">
    <name type="scientific">Wansuia hejianensis</name>
    <dbReference type="NCBI Taxonomy" id="2763667"/>
    <lineage>
        <taxon>Bacteria</taxon>
        <taxon>Bacillati</taxon>
        <taxon>Bacillota</taxon>
        <taxon>Clostridia</taxon>
        <taxon>Lachnospirales</taxon>
        <taxon>Lachnospiraceae</taxon>
        <taxon>Wansuia</taxon>
    </lineage>
</organism>
<accession>A0A7G9GD30</accession>
<sequence length="68" mass="7956">MLNESCRTIFFNTCGVIRNGVSVRLIRFLEFIKADLAESQQETTDEFIKQLQSSVQEVKSNREMKERL</sequence>
<dbReference type="Proteomes" id="UP000515860">
    <property type="component" value="Chromosome"/>
</dbReference>
<evidence type="ECO:0000313" key="1">
    <source>
        <dbReference type="EMBL" id="QNM08712.1"/>
    </source>
</evidence>
<gene>
    <name evidence="1" type="ORF">H9Q79_18070</name>
</gene>
<dbReference type="RefSeq" id="WP_118645801.1">
    <property type="nucleotide sequence ID" value="NZ_CP060635.1"/>
</dbReference>
<evidence type="ECO:0000313" key="2">
    <source>
        <dbReference type="Proteomes" id="UP000515860"/>
    </source>
</evidence>
<dbReference type="EMBL" id="CP060635">
    <property type="protein sequence ID" value="QNM08712.1"/>
    <property type="molecule type" value="Genomic_DNA"/>
</dbReference>
<keyword evidence="2" id="KW-1185">Reference proteome</keyword>
<protein>
    <submittedName>
        <fullName evidence="1">Uncharacterized protein</fullName>
    </submittedName>
</protein>
<proteinExistence type="predicted"/>
<dbReference type="AlphaFoldDB" id="A0A7G9GD30"/>